<keyword evidence="2" id="KW-1185">Reference proteome</keyword>
<name>A0ACC0EQF0_9BASI</name>
<dbReference type="Proteomes" id="UP001060170">
    <property type="component" value="Chromosome 3"/>
</dbReference>
<reference evidence="1 2" key="3">
    <citation type="journal article" date="2022" name="Microbiol. Spectr.">
        <title>Folding features and dynamics of 3D genome architecture in plant fungal pathogens.</title>
        <authorList>
            <person name="Xia C."/>
        </authorList>
    </citation>
    <scope>NUCLEOTIDE SEQUENCE [LARGE SCALE GENOMIC DNA]</scope>
    <source>
        <strain evidence="1 2">93-210</strain>
    </source>
</reference>
<accession>A0ACC0EQF0</accession>
<reference evidence="2" key="1">
    <citation type="journal article" date="2018" name="BMC Genomics">
        <title>Genomic insights into host adaptation between the wheat stripe rust pathogen (Puccinia striiformis f. sp. tritici) and the barley stripe rust pathogen (Puccinia striiformis f. sp. hordei).</title>
        <authorList>
            <person name="Xia C."/>
            <person name="Wang M."/>
            <person name="Yin C."/>
            <person name="Cornejo O.E."/>
            <person name="Hulbert S.H."/>
            <person name="Chen X."/>
        </authorList>
    </citation>
    <scope>NUCLEOTIDE SEQUENCE [LARGE SCALE GENOMIC DNA]</scope>
    <source>
        <strain evidence="2">93-210</strain>
    </source>
</reference>
<proteinExistence type="predicted"/>
<organism evidence="1 2">
    <name type="scientific">Puccinia striiformis f. sp. tritici</name>
    <dbReference type="NCBI Taxonomy" id="168172"/>
    <lineage>
        <taxon>Eukaryota</taxon>
        <taxon>Fungi</taxon>
        <taxon>Dikarya</taxon>
        <taxon>Basidiomycota</taxon>
        <taxon>Pucciniomycotina</taxon>
        <taxon>Pucciniomycetes</taxon>
        <taxon>Pucciniales</taxon>
        <taxon>Pucciniaceae</taxon>
        <taxon>Puccinia</taxon>
    </lineage>
</organism>
<protein>
    <submittedName>
        <fullName evidence="1">Uncharacterized protein</fullName>
    </submittedName>
</protein>
<reference evidence="2" key="2">
    <citation type="journal article" date="2018" name="Mol. Plant Microbe Interact.">
        <title>Genome sequence resources for the wheat stripe rust pathogen (Puccinia striiformis f. sp. tritici) and the barley stripe rust pathogen (Puccinia striiformis f. sp. hordei).</title>
        <authorList>
            <person name="Xia C."/>
            <person name="Wang M."/>
            <person name="Yin C."/>
            <person name="Cornejo O.E."/>
            <person name="Hulbert S.H."/>
            <person name="Chen X."/>
        </authorList>
    </citation>
    <scope>NUCLEOTIDE SEQUENCE [LARGE SCALE GENOMIC DNA]</scope>
    <source>
        <strain evidence="2">93-210</strain>
    </source>
</reference>
<evidence type="ECO:0000313" key="2">
    <source>
        <dbReference type="Proteomes" id="UP001060170"/>
    </source>
</evidence>
<gene>
    <name evidence="1" type="ORF">MJO28_002473</name>
</gene>
<dbReference type="EMBL" id="CM045867">
    <property type="protein sequence ID" value="KAI7958682.1"/>
    <property type="molecule type" value="Genomic_DNA"/>
</dbReference>
<evidence type="ECO:0000313" key="1">
    <source>
        <dbReference type="EMBL" id="KAI7958682.1"/>
    </source>
</evidence>
<comment type="caution">
    <text evidence="1">The sequence shown here is derived from an EMBL/GenBank/DDBJ whole genome shotgun (WGS) entry which is preliminary data.</text>
</comment>
<sequence length="66" mass="7398">MIQTATNLRVVMAYGGLPLEVREREAQIFNQGAIAEDEGGYKLRVIFHSLHEWDGQEEVAANALKI</sequence>